<proteinExistence type="predicted"/>
<reference evidence="2" key="1">
    <citation type="journal article" date="2022" name="Mol. Ecol. Resour.">
        <title>The genomes of chicory, endive, great burdock and yacon provide insights into Asteraceae palaeo-polyploidization history and plant inulin production.</title>
        <authorList>
            <person name="Fan W."/>
            <person name="Wang S."/>
            <person name="Wang H."/>
            <person name="Wang A."/>
            <person name="Jiang F."/>
            <person name="Liu H."/>
            <person name="Zhao H."/>
            <person name="Xu D."/>
            <person name="Zhang Y."/>
        </authorList>
    </citation>
    <scope>NUCLEOTIDE SEQUENCE [LARGE SCALE GENOMIC DNA]</scope>
    <source>
        <strain evidence="2">cv. Niubang</strain>
    </source>
</reference>
<accession>A0ACB9DJZ2</accession>
<evidence type="ECO:0000313" key="2">
    <source>
        <dbReference type="Proteomes" id="UP001055879"/>
    </source>
</evidence>
<reference evidence="1 2" key="2">
    <citation type="journal article" date="2022" name="Mol. Ecol. Resour.">
        <title>The genomes of chicory, endive, great burdock and yacon provide insights into Asteraceae paleo-polyploidization history and plant inulin production.</title>
        <authorList>
            <person name="Fan W."/>
            <person name="Wang S."/>
            <person name="Wang H."/>
            <person name="Wang A."/>
            <person name="Jiang F."/>
            <person name="Liu H."/>
            <person name="Zhao H."/>
            <person name="Xu D."/>
            <person name="Zhang Y."/>
        </authorList>
    </citation>
    <scope>NUCLEOTIDE SEQUENCE [LARGE SCALE GENOMIC DNA]</scope>
    <source>
        <strain evidence="2">cv. Niubang</strain>
    </source>
</reference>
<dbReference type="Proteomes" id="UP001055879">
    <property type="component" value="Linkage Group LG03"/>
</dbReference>
<protein>
    <submittedName>
        <fullName evidence="1">Uncharacterized protein</fullName>
    </submittedName>
</protein>
<gene>
    <name evidence="1" type="ORF">L6452_09411</name>
</gene>
<organism evidence="1 2">
    <name type="scientific">Arctium lappa</name>
    <name type="common">Greater burdock</name>
    <name type="synonym">Lappa major</name>
    <dbReference type="NCBI Taxonomy" id="4217"/>
    <lineage>
        <taxon>Eukaryota</taxon>
        <taxon>Viridiplantae</taxon>
        <taxon>Streptophyta</taxon>
        <taxon>Embryophyta</taxon>
        <taxon>Tracheophyta</taxon>
        <taxon>Spermatophyta</taxon>
        <taxon>Magnoliopsida</taxon>
        <taxon>eudicotyledons</taxon>
        <taxon>Gunneridae</taxon>
        <taxon>Pentapetalae</taxon>
        <taxon>asterids</taxon>
        <taxon>campanulids</taxon>
        <taxon>Asterales</taxon>
        <taxon>Asteraceae</taxon>
        <taxon>Carduoideae</taxon>
        <taxon>Cardueae</taxon>
        <taxon>Arctiinae</taxon>
        <taxon>Arctium</taxon>
    </lineage>
</organism>
<evidence type="ECO:0000313" key="1">
    <source>
        <dbReference type="EMBL" id="KAI3746969.1"/>
    </source>
</evidence>
<keyword evidence="2" id="KW-1185">Reference proteome</keyword>
<name>A0ACB9DJZ2_ARCLA</name>
<dbReference type="EMBL" id="CM042049">
    <property type="protein sequence ID" value="KAI3746969.1"/>
    <property type="molecule type" value="Genomic_DNA"/>
</dbReference>
<comment type="caution">
    <text evidence="1">The sequence shown here is derived from an EMBL/GenBank/DDBJ whole genome shotgun (WGS) entry which is preliminary data.</text>
</comment>
<sequence length="638" mass="69631">MDIQDHSKTAGDEGLICHRCGWPFPNSHPSSKHRRAHKRICGTIEGYTKLIESEAISEDEHHSDEDKEKTPSPKIEKGIIKESGNSAGGTEDDLFSDAVTEFSDSGISPGATKLLDSPIEVGKADDNLEVFETPDFYTKDADETEENDINTVHSSSDSQIKLLDSDMKPSDPLVEDGDGFAEDKLIDLVECSNSVNMKPDSANTMDVTSKKVDSFEASDKDQEEQVVYVLSVPSDIPLVDHSETLIDDFTDHKTFYSNVPMILDHDTFEVKTAPVKIQESQASESGKSSIDESAVCENTNTGSATLVPTDVIEEVRVAETKPLEMSKTVPESKDNLIEAKVSVDKRFVATLDERTETASKEINEEKLEFDHEHAPEMVKESEIDDSDPVLTKEDPASERLSEAYTQEIVKEPESGFEAEQKIVGSVEVDSKESGNLGISQRSEKLMADKDEQRPTASGFVSGTLVDEGDGKLLTNQDSVVDASVGSSSRNSLEGNWGSVSVLSTASIDAENAHSIYRSRLGKSDGFQGASLVEVKEEIVDEKGYEMQNSEPKMVNNESEGKKRNEEAIAKVTNWSTGENSTTTTTTTTPLKNVAKSREAKKSNSPPKYIGEGKKVRKKGKGRGSSWVPFGCCSSVNVN</sequence>